<keyword evidence="4" id="KW-1185">Reference proteome</keyword>
<protein>
    <recommendedName>
        <fullName evidence="5">Endonuclease/exonuclease/phosphatase domain-containing protein</fullName>
    </recommendedName>
</protein>
<dbReference type="InterPro" id="IPR005135">
    <property type="entry name" value="Endo/exonuclease/phosphatase"/>
</dbReference>
<dbReference type="EMBL" id="JAQMWT010000598">
    <property type="protein sequence ID" value="KAJ8598977.1"/>
    <property type="molecule type" value="Genomic_DNA"/>
</dbReference>
<dbReference type="PANTHER" id="PTHR12121">
    <property type="entry name" value="CARBON CATABOLITE REPRESSOR PROTEIN 4"/>
    <property type="match status" value="1"/>
</dbReference>
<sequence length="542" mass="60715">MTTTISVRVPRRPVEGCLLRAQGLVRSSELARDEVELRWRWLRGEVVPNCAFESCEFAYDYDPVSVMQRGTALQCAACVKANAAREELTFCSARCFIDAWPRHKQKHAKYLARPRANSEGAASDDDWCGGCVPTKRPGDDDEQRWEVLCDGPAEVSPSADEVGRRLRVECYGVARDEIVARGAVVTETVLAGPSGGGAPRRWVGETSNAEERVRVASYNVLAEIYATPNMYPYCARWALDWQYRFRRLVDEIIDVDPDVLCLQEAQRDHYERDVEPALEARGYEGIFAQKAREGAAGKVDGCAMFWKRAKFRLSEHRTVSFNDLARGEATALALADRDQHAFLLRLVKDNVAQIAVLETFHAVHHRRRLCVANTHLYSNKENADTKLWQALALSREIDRLVHRHQRDLPLVIAGDFNSVPTSSVYALLATGTVDPNHADLHPPNDKRRGPFSILPDPRNINHRLNLASAYRVALGAEPSFTILTPAFQGTLDYVWYDPATLRCAAVAQIPSHHLLTTTAKGLPNAQFPSDHIMLACDLFFLV</sequence>
<dbReference type="Pfam" id="PF03372">
    <property type="entry name" value="Exo_endo_phos"/>
    <property type="match status" value="1"/>
</dbReference>
<reference evidence="3" key="1">
    <citation type="submission" date="2023-01" db="EMBL/GenBank/DDBJ databases">
        <title>Metagenome sequencing of chrysophaentin producing Chrysophaeum taylorii.</title>
        <authorList>
            <person name="Davison J."/>
            <person name="Bewley C."/>
        </authorList>
    </citation>
    <scope>NUCLEOTIDE SEQUENCE</scope>
    <source>
        <strain evidence="3">NIES-1699</strain>
    </source>
</reference>
<gene>
    <name evidence="3" type="ORF">CTAYLR_009260</name>
</gene>
<dbReference type="GO" id="GO:0000175">
    <property type="term" value="F:3'-5'-RNA exonuclease activity"/>
    <property type="evidence" value="ECO:0007669"/>
    <property type="project" value="TreeGrafter"/>
</dbReference>
<feature type="domain" description="Endonuclease/exonuclease/phosphatase" evidence="1">
    <location>
        <begin position="216"/>
        <end position="531"/>
    </location>
</feature>
<dbReference type="PANTHER" id="PTHR12121:SF34">
    <property type="entry name" value="PROTEIN ANGEL"/>
    <property type="match status" value="1"/>
</dbReference>
<dbReference type="InterPro" id="IPR050410">
    <property type="entry name" value="CCR4/nocturin_mRNA_transcr"/>
</dbReference>
<comment type="caution">
    <text evidence="3">The sequence shown here is derived from an EMBL/GenBank/DDBJ whole genome shotgun (WGS) entry which is preliminary data.</text>
</comment>
<evidence type="ECO:0000313" key="4">
    <source>
        <dbReference type="Proteomes" id="UP001230188"/>
    </source>
</evidence>
<feature type="domain" description="C6H2-type" evidence="2">
    <location>
        <begin position="71"/>
        <end position="108"/>
    </location>
</feature>
<evidence type="ECO:0000259" key="1">
    <source>
        <dbReference type="Pfam" id="PF03372"/>
    </source>
</evidence>
<proteinExistence type="predicted"/>
<dbReference type="Gene3D" id="3.60.10.10">
    <property type="entry name" value="Endonuclease/exonuclease/phosphatase"/>
    <property type="match status" value="1"/>
</dbReference>
<accession>A0AAD7XF50</accession>
<dbReference type="SUPFAM" id="SSF56219">
    <property type="entry name" value="DNase I-like"/>
    <property type="match status" value="1"/>
</dbReference>
<dbReference type="AlphaFoldDB" id="A0AAD7XF50"/>
<dbReference type="Pfam" id="PF15801">
    <property type="entry name" value="zf-C6H2"/>
    <property type="match status" value="1"/>
</dbReference>
<organism evidence="3 4">
    <name type="scientific">Chrysophaeum taylorii</name>
    <dbReference type="NCBI Taxonomy" id="2483200"/>
    <lineage>
        <taxon>Eukaryota</taxon>
        <taxon>Sar</taxon>
        <taxon>Stramenopiles</taxon>
        <taxon>Ochrophyta</taxon>
        <taxon>Pelagophyceae</taxon>
        <taxon>Pelagomonadales</taxon>
        <taxon>Pelagomonadaceae</taxon>
        <taxon>Chrysophaeum</taxon>
    </lineage>
</organism>
<evidence type="ECO:0000259" key="2">
    <source>
        <dbReference type="Pfam" id="PF15801"/>
    </source>
</evidence>
<name>A0AAD7XF50_9STRA</name>
<evidence type="ECO:0000313" key="3">
    <source>
        <dbReference type="EMBL" id="KAJ8598977.1"/>
    </source>
</evidence>
<dbReference type="InterPro" id="IPR036691">
    <property type="entry name" value="Endo/exonu/phosph_ase_sf"/>
</dbReference>
<dbReference type="Proteomes" id="UP001230188">
    <property type="component" value="Unassembled WGS sequence"/>
</dbReference>
<dbReference type="InterPro" id="IPR031615">
    <property type="entry name" value="Zfn-C6H2"/>
</dbReference>
<evidence type="ECO:0008006" key="5">
    <source>
        <dbReference type="Google" id="ProtNLM"/>
    </source>
</evidence>